<dbReference type="RefSeq" id="WP_015514564.1">
    <property type="nucleotide sequence ID" value="NZ_JAQDKA010000011.1"/>
</dbReference>
<protein>
    <submittedName>
        <fullName evidence="2">Uncharacterized protein</fullName>
    </submittedName>
</protein>
<feature type="transmembrane region" description="Helical" evidence="1">
    <location>
        <begin position="36"/>
        <end position="57"/>
    </location>
</feature>
<gene>
    <name evidence="2" type="ORF">DW070_04605</name>
</gene>
<comment type="caution">
    <text evidence="2">The sequence shown here is derived from an EMBL/GenBank/DDBJ whole genome shotgun (WGS) entry which is preliminary data.</text>
</comment>
<sequence length="78" mass="8820">MKIKRIFAIIAVVLLVALYGSTIVFAMSDSPNAVYMFKASIFCTVIIPIILYSYILVYRIFGKKESDHTDDAKDIPKK</sequence>
<accession>A0A3E2TQT0</accession>
<keyword evidence="1" id="KW-1133">Transmembrane helix</keyword>
<evidence type="ECO:0000256" key="1">
    <source>
        <dbReference type="SAM" id="Phobius"/>
    </source>
</evidence>
<organism evidence="2 3">
    <name type="scientific">Coprococcus catus</name>
    <dbReference type="NCBI Taxonomy" id="116085"/>
    <lineage>
        <taxon>Bacteria</taxon>
        <taxon>Bacillati</taxon>
        <taxon>Bacillota</taxon>
        <taxon>Clostridia</taxon>
        <taxon>Lachnospirales</taxon>
        <taxon>Lachnospiraceae</taxon>
        <taxon>Coprococcus</taxon>
    </lineage>
</organism>
<reference evidence="2 3" key="1">
    <citation type="submission" date="2018-08" db="EMBL/GenBank/DDBJ databases">
        <title>A genome reference for cultivated species of the human gut microbiota.</title>
        <authorList>
            <person name="Zou Y."/>
            <person name="Xue W."/>
            <person name="Luo G."/>
        </authorList>
    </citation>
    <scope>NUCLEOTIDE SEQUENCE [LARGE SCALE GENOMIC DNA]</scope>
    <source>
        <strain evidence="2 3">AF45-17</strain>
    </source>
</reference>
<evidence type="ECO:0000313" key="2">
    <source>
        <dbReference type="EMBL" id="RGB81074.1"/>
    </source>
</evidence>
<proteinExistence type="predicted"/>
<keyword evidence="1" id="KW-0812">Transmembrane</keyword>
<evidence type="ECO:0000313" key="3">
    <source>
        <dbReference type="Proteomes" id="UP000260773"/>
    </source>
</evidence>
<dbReference type="Proteomes" id="UP000260773">
    <property type="component" value="Unassembled WGS sequence"/>
</dbReference>
<dbReference type="AlphaFoldDB" id="A0A3E2TQT0"/>
<dbReference type="EMBL" id="QVEP01000007">
    <property type="protein sequence ID" value="RGB81074.1"/>
    <property type="molecule type" value="Genomic_DNA"/>
</dbReference>
<name>A0A3E2TQT0_9FIRM</name>
<keyword evidence="1" id="KW-0472">Membrane</keyword>